<dbReference type="AlphaFoldDB" id="A0A9J6QWR7"/>
<dbReference type="Pfam" id="PF21778">
    <property type="entry name" value="DUF6873"/>
    <property type="match status" value="1"/>
</dbReference>
<accession>A0A9J6QWR7</accession>
<feature type="domain" description="DUF6873" evidence="1">
    <location>
        <begin position="59"/>
        <end position="207"/>
    </location>
</feature>
<evidence type="ECO:0000313" key="2">
    <source>
        <dbReference type="EMBL" id="MCU7379931.1"/>
    </source>
</evidence>
<dbReference type="Proteomes" id="UP001065549">
    <property type="component" value="Unassembled WGS sequence"/>
</dbReference>
<evidence type="ECO:0000313" key="3">
    <source>
        <dbReference type="Proteomes" id="UP001065549"/>
    </source>
</evidence>
<keyword evidence="3" id="KW-1185">Reference proteome</keyword>
<gene>
    <name evidence="2" type="ORF">OBO34_16445</name>
</gene>
<name>A0A9J6QWR7_9FIRM</name>
<reference evidence="2" key="1">
    <citation type="submission" date="2022-09" db="EMBL/GenBank/DDBJ databases">
        <title>Culturomic study of gut microbiota in children with autism spectrum disorder.</title>
        <authorList>
            <person name="Efimov B.A."/>
            <person name="Chaplin A.V."/>
            <person name="Sokolova S.R."/>
            <person name="Pikina A.P."/>
            <person name="Korzhanova M."/>
            <person name="Belova V."/>
            <person name="Korostin D."/>
        </authorList>
    </citation>
    <scope>NUCLEOTIDE SEQUENCE</scope>
    <source>
        <strain evidence="2">ASD5510</strain>
    </source>
</reference>
<dbReference type="EMBL" id="JAOSHN010000007">
    <property type="protein sequence ID" value="MCU7379931.1"/>
    <property type="molecule type" value="Genomic_DNA"/>
</dbReference>
<comment type="caution">
    <text evidence="2">The sequence shown here is derived from an EMBL/GenBank/DDBJ whole genome shotgun (WGS) entry which is preliminary data.</text>
</comment>
<dbReference type="InterPro" id="IPR049238">
    <property type="entry name" value="DUF6873"/>
</dbReference>
<evidence type="ECO:0000259" key="1">
    <source>
        <dbReference type="Pfam" id="PF21778"/>
    </source>
</evidence>
<protein>
    <recommendedName>
        <fullName evidence="1">DUF6873 domain-containing protein</fullName>
    </recommendedName>
</protein>
<organism evidence="2 3">
    <name type="scientific">Hominibacterium faecale</name>
    <dbReference type="NCBI Taxonomy" id="2839743"/>
    <lineage>
        <taxon>Bacteria</taxon>
        <taxon>Bacillati</taxon>
        <taxon>Bacillota</taxon>
        <taxon>Clostridia</taxon>
        <taxon>Peptostreptococcales</taxon>
        <taxon>Anaerovoracaceae</taxon>
        <taxon>Hominibacterium</taxon>
    </lineage>
</organism>
<proteinExistence type="predicted"/>
<sequence>MIYVSQTANSILIDHLQRAGHQVHLIAPTDRTYDPVSAHPDIYLCGMGPGGSVFFGDPSKIGPKYPQNIVYNAACTGAFFIHNLTYTDQALLTQAESMEKIHVRQGYAKCNIVIVDETSIITADRGIYKACSGKLDVLLVDPGHVALRGFPYGFLGGASGRVGDEIIFNGNLKSHPDYEKIRSFIESRRLKVKYFSQYALEDIGSIIQGAPAD</sequence>
<dbReference type="RefSeq" id="WP_253019521.1">
    <property type="nucleotide sequence ID" value="NZ_JAOSHN010000007.1"/>
</dbReference>